<comment type="caution">
    <text evidence="9">The sequence shown here is derived from an EMBL/GenBank/DDBJ whole genome shotgun (WGS) entry which is preliminary data.</text>
</comment>
<keyword evidence="3 7" id="KW-0812">Transmembrane</keyword>
<feature type="region of interest" description="Disordered" evidence="6">
    <location>
        <begin position="407"/>
        <end position="446"/>
    </location>
</feature>
<evidence type="ECO:0000313" key="9">
    <source>
        <dbReference type="EMBL" id="GIF57723.1"/>
    </source>
</evidence>
<dbReference type="SUPFAM" id="SSF103473">
    <property type="entry name" value="MFS general substrate transporter"/>
    <property type="match status" value="1"/>
</dbReference>
<feature type="transmembrane region" description="Helical" evidence="7">
    <location>
        <begin position="37"/>
        <end position="60"/>
    </location>
</feature>
<protein>
    <submittedName>
        <fullName evidence="9">MFS transporter</fullName>
    </submittedName>
</protein>
<name>A0ABQ4C4K7_9ACTN</name>
<dbReference type="PANTHER" id="PTHR23513">
    <property type="entry name" value="INTEGRAL MEMBRANE EFFLUX PROTEIN-RELATED"/>
    <property type="match status" value="1"/>
</dbReference>
<dbReference type="Gene3D" id="1.20.1250.20">
    <property type="entry name" value="MFS general substrate transporter like domains"/>
    <property type="match status" value="1"/>
</dbReference>
<reference evidence="9 10" key="1">
    <citation type="submission" date="2021-01" db="EMBL/GenBank/DDBJ databases">
        <title>Whole genome shotgun sequence of Asanoa iriomotensis NBRC 100142.</title>
        <authorList>
            <person name="Komaki H."/>
            <person name="Tamura T."/>
        </authorList>
    </citation>
    <scope>NUCLEOTIDE SEQUENCE [LARGE SCALE GENOMIC DNA]</scope>
    <source>
        <strain evidence="9 10">NBRC 100142</strain>
    </source>
</reference>
<dbReference type="InterPro" id="IPR036259">
    <property type="entry name" value="MFS_trans_sf"/>
</dbReference>
<dbReference type="EMBL" id="BONC01000026">
    <property type="protein sequence ID" value="GIF57723.1"/>
    <property type="molecule type" value="Genomic_DNA"/>
</dbReference>
<evidence type="ECO:0000256" key="2">
    <source>
        <dbReference type="ARBA" id="ARBA00022475"/>
    </source>
</evidence>
<comment type="subcellular location">
    <subcellularLocation>
        <location evidence="1">Cell membrane</location>
        <topology evidence="1">Multi-pass membrane protein</topology>
    </subcellularLocation>
</comment>
<feature type="transmembrane region" description="Helical" evidence="7">
    <location>
        <begin position="283"/>
        <end position="302"/>
    </location>
</feature>
<accession>A0ABQ4C4K7</accession>
<feature type="transmembrane region" description="Helical" evidence="7">
    <location>
        <begin position="349"/>
        <end position="367"/>
    </location>
</feature>
<evidence type="ECO:0000313" key="10">
    <source>
        <dbReference type="Proteomes" id="UP000624325"/>
    </source>
</evidence>
<evidence type="ECO:0000256" key="1">
    <source>
        <dbReference type="ARBA" id="ARBA00004651"/>
    </source>
</evidence>
<keyword evidence="5 7" id="KW-0472">Membrane</keyword>
<dbReference type="RefSeq" id="WP_203704016.1">
    <property type="nucleotide sequence ID" value="NZ_BAAALU010000005.1"/>
</dbReference>
<feature type="transmembrane region" description="Helical" evidence="7">
    <location>
        <begin position="373"/>
        <end position="396"/>
    </location>
</feature>
<feature type="transmembrane region" description="Helical" evidence="7">
    <location>
        <begin position="212"/>
        <end position="234"/>
    </location>
</feature>
<dbReference type="Pfam" id="PF07690">
    <property type="entry name" value="MFS_1"/>
    <property type="match status" value="1"/>
</dbReference>
<feature type="transmembrane region" description="Helical" evidence="7">
    <location>
        <begin position="246"/>
        <end position="271"/>
    </location>
</feature>
<proteinExistence type="predicted"/>
<feature type="domain" description="Major facilitator superfamily (MFS) profile" evidence="8">
    <location>
        <begin position="2"/>
        <end position="397"/>
    </location>
</feature>
<dbReference type="CDD" id="cd06173">
    <property type="entry name" value="MFS_MefA_like"/>
    <property type="match status" value="1"/>
</dbReference>
<keyword evidence="2" id="KW-1003">Cell membrane</keyword>
<feature type="transmembrane region" description="Helical" evidence="7">
    <location>
        <begin position="170"/>
        <end position="191"/>
    </location>
</feature>
<dbReference type="InterPro" id="IPR011701">
    <property type="entry name" value="MFS"/>
</dbReference>
<evidence type="ECO:0000256" key="7">
    <source>
        <dbReference type="SAM" id="Phobius"/>
    </source>
</evidence>
<feature type="transmembrane region" description="Helical" evidence="7">
    <location>
        <begin position="308"/>
        <end position="328"/>
    </location>
</feature>
<feature type="compositionally biased region" description="Polar residues" evidence="6">
    <location>
        <begin position="435"/>
        <end position="446"/>
    </location>
</feature>
<evidence type="ECO:0000256" key="6">
    <source>
        <dbReference type="SAM" id="MobiDB-lite"/>
    </source>
</evidence>
<dbReference type="PANTHER" id="PTHR23513:SF11">
    <property type="entry name" value="STAPHYLOFERRIN A TRANSPORTER"/>
    <property type="match status" value="1"/>
</dbReference>
<dbReference type="PROSITE" id="PS50850">
    <property type="entry name" value="MFS"/>
    <property type="match status" value="1"/>
</dbReference>
<dbReference type="InterPro" id="IPR020846">
    <property type="entry name" value="MFS_dom"/>
</dbReference>
<evidence type="ECO:0000256" key="5">
    <source>
        <dbReference type="ARBA" id="ARBA00023136"/>
    </source>
</evidence>
<evidence type="ECO:0000259" key="8">
    <source>
        <dbReference type="PROSITE" id="PS50850"/>
    </source>
</evidence>
<organism evidence="9 10">
    <name type="scientific">Asanoa iriomotensis</name>
    <dbReference type="NCBI Taxonomy" id="234613"/>
    <lineage>
        <taxon>Bacteria</taxon>
        <taxon>Bacillati</taxon>
        <taxon>Actinomycetota</taxon>
        <taxon>Actinomycetes</taxon>
        <taxon>Micromonosporales</taxon>
        <taxon>Micromonosporaceae</taxon>
        <taxon>Asanoa</taxon>
    </lineage>
</organism>
<gene>
    <name evidence="9" type="ORF">Air01nite_38180</name>
</gene>
<dbReference type="Proteomes" id="UP000624325">
    <property type="component" value="Unassembled WGS sequence"/>
</dbReference>
<keyword evidence="10" id="KW-1185">Reference proteome</keyword>
<evidence type="ECO:0000256" key="4">
    <source>
        <dbReference type="ARBA" id="ARBA00022989"/>
    </source>
</evidence>
<keyword evidence="4 7" id="KW-1133">Transmembrane helix</keyword>
<evidence type="ECO:0000256" key="3">
    <source>
        <dbReference type="ARBA" id="ARBA00022692"/>
    </source>
</evidence>
<feature type="transmembrane region" description="Helical" evidence="7">
    <location>
        <begin position="140"/>
        <end position="164"/>
    </location>
</feature>
<sequence length="446" mass="45380">MNFRLIWLGYSLSAFGDAVVPAALALAVIQATGSASALALVLACGSVPRLVLLPIGGVLADRWSPRTVAIVADVARAAVQIWIGVELVAGTFRLTDIAVAAAVSGAAAAFALPTGGPLVSATVPPEGRPRANGLLGVSRGAAGVLGPAVGGTLVLTVGSGWAFVVDAGTFVVSAIALALVRLHVPVARAAAAVVPMRRALAEGWRELGRHDWLWTTLIGHGIWNLSAAVLMTLGPLIAVHRAGGEAVWVAVTQAGAIGILAGSVLATRVGATGRFGINPRRPVLWANLALSAFSVPLLLFAVPASAPWLVAGYGLSMAGLGFLNPVWVSVVQQHVAPDRLARVNSWDMLISYSAMPLGYALAPLAATQFGGEAVPLVIAAILVAVSTAGTAVVPGVRNLTLFPKTSAPAADPTGAPTESPDPVPVAADVRHLTTPDPTTAQRTLRH</sequence>